<proteinExistence type="predicted"/>
<sequence length="303" mass="32736">MSVWPTSPVSADQSKTDHFYLAHIGPGEDESGGNVKGADIEILQLPDNVIVSSIAMETHESTSSGLSNLGMCMALHGISDAGRTDRADRCLLIAAFECGHVFLFSRGEILARLNSALGEAIPIMSLAVLSHTELNSTYLIALGGPDPMVSPQPGRTLTFVSLLWDARDDGKVKLIPVRDKLPVRSSGVSSLVWRPDNRILAIGQWDGDIRLVESRYMKNWRVFHLGWLASLGAIDSGELLGDWAATTVKEPHGPIIDQQSTTVRAMLFTPESHWLVSAAPASAGAVGSLLVWDVYRTKDDVTP</sequence>
<gene>
    <name evidence="1" type="ORF">FBUS_08672</name>
</gene>
<name>A0A8E0RR40_9TREM</name>
<keyword evidence="2" id="KW-1185">Reference proteome</keyword>
<reference evidence="1" key="1">
    <citation type="submission" date="2019-05" db="EMBL/GenBank/DDBJ databases">
        <title>Annotation for the trematode Fasciolopsis buski.</title>
        <authorList>
            <person name="Choi Y.-J."/>
        </authorList>
    </citation>
    <scope>NUCLEOTIDE SEQUENCE</scope>
    <source>
        <strain evidence="1">HT</strain>
        <tissue evidence="1">Whole worm</tissue>
    </source>
</reference>
<dbReference type="Proteomes" id="UP000728185">
    <property type="component" value="Unassembled WGS sequence"/>
</dbReference>
<protein>
    <submittedName>
        <fullName evidence="1">Uncharacterized protein</fullName>
    </submittedName>
</protein>
<comment type="caution">
    <text evidence="1">The sequence shown here is derived from an EMBL/GenBank/DDBJ whole genome shotgun (WGS) entry which is preliminary data.</text>
</comment>
<dbReference type="Gene3D" id="2.130.10.10">
    <property type="entry name" value="YVTN repeat-like/Quinoprotein amine dehydrogenase"/>
    <property type="match status" value="1"/>
</dbReference>
<dbReference type="InterPro" id="IPR011044">
    <property type="entry name" value="Quino_amine_DH_bsu"/>
</dbReference>
<organism evidence="1 2">
    <name type="scientific">Fasciolopsis buskii</name>
    <dbReference type="NCBI Taxonomy" id="27845"/>
    <lineage>
        <taxon>Eukaryota</taxon>
        <taxon>Metazoa</taxon>
        <taxon>Spiralia</taxon>
        <taxon>Lophotrochozoa</taxon>
        <taxon>Platyhelminthes</taxon>
        <taxon>Trematoda</taxon>
        <taxon>Digenea</taxon>
        <taxon>Plagiorchiida</taxon>
        <taxon>Echinostomata</taxon>
        <taxon>Echinostomatoidea</taxon>
        <taxon>Fasciolidae</taxon>
        <taxon>Fasciolopsis</taxon>
    </lineage>
</organism>
<dbReference type="InterPro" id="IPR015943">
    <property type="entry name" value="WD40/YVTN_repeat-like_dom_sf"/>
</dbReference>
<evidence type="ECO:0000313" key="1">
    <source>
        <dbReference type="EMBL" id="KAA0187069.1"/>
    </source>
</evidence>
<dbReference type="AlphaFoldDB" id="A0A8E0RR40"/>
<dbReference type="OrthoDB" id="10002389at2759"/>
<accession>A0A8E0RR40</accession>
<dbReference type="SUPFAM" id="SSF50969">
    <property type="entry name" value="YVTN repeat-like/Quinoprotein amine dehydrogenase"/>
    <property type="match status" value="1"/>
</dbReference>
<evidence type="ECO:0000313" key="2">
    <source>
        <dbReference type="Proteomes" id="UP000728185"/>
    </source>
</evidence>
<dbReference type="EMBL" id="LUCM01009381">
    <property type="protein sequence ID" value="KAA0187069.1"/>
    <property type="molecule type" value="Genomic_DNA"/>
</dbReference>